<dbReference type="GO" id="GO:0043226">
    <property type="term" value="C:organelle"/>
    <property type="evidence" value="ECO:0007669"/>
    <property type="project" value="UniProtKB-ARBA"/>
</dbReference>
<dbReference type="Gene3D" id="3.40.190.10">
    <property type="entry name" value="Periplasmic binding protein-like II"/>
    <property type="match status" value="1"/>
</dbReference>
<evidence type="ECO:0000256" key="5">
    <source>
        <dbReference type="ARBA" id="ARBA00023054"/>
    </source>
</evidence>
<keyword evidence="6" id="KW-0406">Ion transport</keyword>
<evidence type="ECO:0000256" key="10">
    <source>
        <dbReference type="ARBA" id="ARBA00023286"/>
    </source>
</evidence>
<evidence type="ECO:0000256" key="1">
    <source>
        <dbReference type="ARBA" id="ARBA00004141"/>
    </source>
</evidence>
<evidence type="ECO:0000256" key="11">
    <source>
        <dbReference type="ARBA" id="ARBA00023303"/>
    </source>
</evidence>
<dbReference type="Gene3D" id="1.10.287.70">
    <property type="match status" value="1"/>
</dbReference>
<name>T1IWG3_STRMM</name>
<evidence type="ECO:0000313" key="15">
    <source>
        <dbReference type="Proteomes" id="UP000014500"/>
    </source>
</evidence>
<dbReference type="SUPFAM" id="SSF53850">
    <property type="entry name" value="Periplasmic binding protein-like II"/>
    <property type="match status" value="1"/>
</dbReference>
<evidence type="ECO:0000313" key="14">
    <source>
        <dbReference type="EnsemblMetazoa" id="SMAR005530-PA"/>
    </source>
</evidence>
<evidence type="ECO:0000256" key="8">
    <source>
        <dbReference type="ARBA" id="ARBA00023170"/>
    </source>
</evidence>
<dbReference type="AlphaFoldDB" id="T1IWG3"/>
<feature type="transmembrane region" description="Helical" evidence="12">
    <location>
        <begin position="170"/>
        <end position="190"/>
    </location>
</feature>
<feature type="transmembrane region" description="Helical" evidence="12">
    <location>
        <begin position="228"/>
        <end position="252"/>
    </location>
</feature>
<feature type="transmembrane region" description="Helical" evidence="12">
    <location>
        <begin position="401"/>
        <end position="425"/>
    </location>
</feature>
<dbReference type="FunFam" id="3.40.190.10:FF:000078">
    <property type="entry name" value="glutamate receptor ionotropic, NMDA 3B"/>
    <property type="match status" value="1"/>
</dbReference>
<keyword evidence="9" id="KW-0325">Glycoprotein</keyword>
<reference evidence="15" key="1">
    <citation type="submission" date="2011-05" db="EMBL/GenBank/DDBJ databases">
        <authorList>
            <person name="Richards S.R."/>
            <person name="Qu J."/>
            <person name="Jiang H."/>
            <person name="Jhangiani S.N."/>
            <person name="Agravi P."/>
            <person name="Goodspeed R."/>
            <person name="Gross S."/>
            <person name="Mandapat C."/>
            <person name="Jackson L."/>
            <person name="Mathew T."/>
            <person name="Pu L."/>
            <person name="Thornton R."/>
            <person name="Saada N."/>
            <person name="Wilczek-Boney K.B."/>
            <person name="Lee S."/>
            <person name="Kovar C."/>
            <person name="Wu Y."/>
            <person name="Scherer S.E."/>
            <person name="Worley K.C."/>
            <person name="Muzny D.M."/>
            <person name="Gibbs R."/>
        </authorList>
    </citation>
    <scope>NUCLEOTIDE SEQUENCE</scope>
    <source>
        <strain evidence="15">Brora</strain>
    </source>
</reference>
<dbReference type="STRING" id="126957.T1IWG3"/>
<dbReference type="EnsemblMetazoa" id="SMAR005530-RA">
    <property type="protein sequence ID" value="SMAR005530-PA"/>
    <property type="gene ID" value="SMAR005530"/>
</dbReference>
<keyword evidence="7 12" id="KW-0472">Membrane</keyword>
<keyword evidence="8" id="KW-0675">Receptor</keyword>
<keyword evidence="2" id="KW-0813">Transport</keyword>
<dbReference type="InterPro" id="IPR019594">
    <property type="entry name" value="Glu/Gly-bd"/>
</dbReference>
<evidence type="ECO:0000256" key="6">
    <source>
        <dbReference type="ARBA" id="ARBA00023065"/>
    </source>
</evidence>
<keyword evidence="3 12" id="KW-0812">Transmembrane</keyword>
<sequence length="430" mass="49619">MSLKNSSKVELQYLGYTWIGINRNVISPVNNIFTLRCKNKSFQNMLHLPKKVTALPPSIDVIRRNNSLTMEGYCGCLFAILTDAFNISFQINTTKDGQFGRLDDVKWTGMVGDLVSDVAEIAPCISITRQRRNVVEFSPELYSVQFQVLYRNLNFIAWNYQLFFKPFDKTIWLCVLTISTIVILSVKYVFKHVWVCKHGFENEFTLCWPFAVQSSLKSTSKSNCSMKIYLGVYLYFSMLMLATYVSLLTAFFTTFKLEIPFSSLNEMMYDTDYMPVFQLGSSVQEFFMKSFPHESFIEVNTLEEGIDIVWKKKTGFFALSMDMAARINHDDCHFRFAPFYVNRETVSLAFSKHFPYMDFFNSKILQLKEVGLLSILHIRHYGVLQNCATDNQFHAASLRQIIGPIVLFISGVLISLVIAMIEVLLRKFNV</sequence>
<feature type="domain" description="Ionotropic glutamate receptor L-glutamate and glycine-binding" evidence="13">
    <location>
        <begin position="61"/>
        <end position="116"/>
    </location>
</feature>
<dbReference type="eggNOG" id="KOG1052">
    <property type="taxonomic scope" value="Eukaryota"/>
</dbReference>
<accession>T1IWG3</accession>
<dbReference type="Proteomes" id="UP000014500">
    <property type="component" value="Unassembled WGS sequence"/>
</dbReference>
<protein>
    <recommendedName>
        <fullName evidence="13">Ionotropic glutamate receptor L-glutamate and glycine-binding domain-containing protein</fullName>
    </recommendedName>
</protein>
<evidence type="ECO:0000256" key="12">
    <source>
        <dbReference type="SAM" id="Phobius"/>
    </source>
</evidence>
<reference evidence="14" key="2">
    <citation type="submission" date="2015-02" db="UniProtKB">
        <authorList>
            <consortium name="EnsemblMetazoa"/>
        </authorList>
    </citation>
    <scope>IDENTIFICATION</scope>
</reference>
<dbReference type="EMBL" id="JH431613">
    <property type="status" value="NOT_ANNOTATED_CDS"/>
    <property type="molecule type" value="Genomic_DNA"/>
</dbReference>
<proteinExistence type="predicted"/>
<dbReference type="OMA" id="APCISIT"/>
<dbReference type="GO" id="GO:0005886">
    <property type="term" value="C:plasma membrane"/>
    <property type="evidence" value="ECO:0007669"/>
    <property type="project" value="UniProtKB-ARBA"/>
</dbReference>
<dbReference type="PhylomeDB" id="T1IWG3"/>
<keyword evidence="5" id="KW-0175">Coiled coil</keyword>
<evidence type="ECO:0000256" key="9">
    <source>
        <dbReference type="ARBA" id="ARBA00023180"/>
    </source>
</evidence>
<comment type="subcellular location">
    <subcellularLocation>
        <location evidence="1">Membrane</location>
        <topology evidence="1">Multi-pass membrane protein</topology>
    </subcellularLocation>
</comment>
<keyword evidence="11" id="KW-0407">Ion channel</keyword>
<evidence type="ECO:0000259" key="13">
    <source>
        <dbReference type="SMART" id="SM00918"/>
    </source>
</evidence>
<evidence type="ECO:0000256" key="7">
    <source>
        <dbReference type="ARBA" id="ARBA00023136"/>
    </source>
</evidence>
<dbReference type="SMART" id="SM00918">
    <property type="entry name" value="Lig_chan-Glu_bd"/>
    <property type="match status" value="1"/>
</dbReference>
<dbReference type="HOGENOM" id="CLU_037166_0_0_1"/>
<evidence type="ECO:0000256" key="4">
    <source>
        <dbReference type="ARBA" id="ARBA00022989"/>
    </source>
</evidence>
<keyword evidence="15" id="KW-1185">Reference proteome</keyword>
<keyword evidence="10" id="KW-1071">Ligand-gated ion channel</keyword>
<evidence type="ECO:0000256" key="2">
    <source>
        <dbReference type="ARBA" id="ARBA00022448"/>
    </source>
</evidence>
<dbReference type="PANTHER" id="PTHR18966">
    <property type="entry name" value="IONOTROPIC GLUTAMATE RECEPTOR"/>
    <property type="match status" value="1"/>
</dbReference>
<organism evidence="14 15">
    <name type="scientific">Strigamia maritima</name>
    <name type="common">European centipede</name>
    <name type="synonym">Geophilus maritimus</name>
    <dbReference type="NCBI Taxonomy" id="126957"/>
    <lineage>
        <taxon>Eukaryota</taxon>
        <taxon>Metazoa</taxon>
        <taxon>Ecdysozoa</taxon>
        <taxon>Arthropoda</taxon>
        <taxon>Myriapoda</taxon>
        <taxon>Chilopoda</taxon>
        <taxon>Pleurostigmophora</taxon>
        <taxon>Geophilomorpha</taxon>
        <taxon>Linotaeniidae</taxon>
        <taxon>Strigamia</taxon>
    </lineage>
</organism>
<dbReference type="Pfam" id="PF10613">
    <property type="entry name" value="Lig_chan-Glu_bd"/>
    <property type="match status" value="1"/>
</dbReference>
<evidence type="ECO:0000256" key="3">
    <source>
        <dbReference type="ARBA" id="ARBA00022692"/>
    </source>
</evidence>
<keyword evidence="4 12" id="KW-1133">Transmembrane helix</keyword>
<dbReference type="InterPro" id="IPR015683">
    <property type="entry name" value="Ionotropic_Glu_rcpt"/>
</dbReference>
<dbReference type="GO" id="GO:0015276">
    <property type="term" value="F:ligand-gated monoatomic ion channel activity"/>
    <property type="evidence" value="ECO:0007669"/>
    <property type="project" value="InterPro"/>
</dbReference>